<evidence type="ECO:0000313" key="11">
    <source>
        <dbReference type="Proteomes" id="UP000504607"/>
    </source>
</evidence>
<dbReference type="SMART" id="SM00448">
    <property type="entry name" value="REC"/>
    <property type="match status" value="1"/>
</dbReference>
<dbReference type="OrthoDB" id="60033at2759"/>
<keyword evidence="3" id="KW-0902">Two-component regulatory system</keyword>
<evidence type="ECO:0000256" key="5">
    <source>
        <dbReference type="ARBA" id="ARBA00023242"/>
    </source>
</evidence>
<organism evidence="11 12">
    <name type="scientific">Elaeis guineensis var. tenera</name>
    <name type="common">Oil palm</name>
    <dbReference type="NCBI Taxonomy" id="51953"/>
    <lineage>
        <taxon>Eukaryota</taxon>
        <taxon>Viridiplantae</taxon>
        <taxon>Streptophyta</taxon>
        <taxon>Embryophyta</taxon>
        <taxon>Tracheophyta</taxon>
        <taxon>Spermatophyta</taxon>
        <taxon>Magnoliopsida</taxon>
        <taxon>Liliopsida</taxon>
        <taxon>Arecaceae</taxon>
        <taxon>Arecoideae</taxon>
        <taxon>Cocoseae</taxon>
        <taxon>Elaeidinae</taxon>
        <taxon>Elaeis</taxon>
    </lineage>
</organism>
<evidence type="ECO:0000256" key="6">
    <source>
        <dbReference type="PROSITE-ProRule" id="PRU00169"/>
    </source>
</evidence>
<comment type="similarity">
    <text evidence="2">Belongs to the ARR-like family.</text>
</comment>
<dbReference type="Gene3D" id="3.40.50.2300">
    <property type="match status" value="1"/>
</dbReference>
<keyword evidence="4" id="KW-0090">Biological rhythms</keyword>
<dbReference type="GO" id="GO:0000160">
    <property type="term" value="P:phosphorelay signal transduction system"/>
    <property type="evidence" value="ECO:0007669"/>
    <property type="project" value="UniProtKB-KW"/>
</dbReference>
<dbReference type="Pfam" id="PF06203">
    <property type="entry name" value="CCT"/>
    <property type="match status" value="1"/>
</dbReference>
<feature type="compositionally biased region" description="Polar residues" evidence="8">
    <location>
        <begin position="535"/>
        <end position="555"/>
    </location>
</feature>
<dbReference type="PROSITE" id="PS50110">
    <property type="entry name" value="RESPONSE_REGULATORY"/>
    <property type="match status" value="1"/>
</dbReference>
<keyword evidence="5 7" id="KW-0539">Nucleus</keyword>
<dbReference type="PROSITE" id="PS51017">
    <property type="entry name" value="CCT"/>
    <property type="match status" value="1"/>
</dbReference>
<keyword evidence="11" id="KW-1185">Reference proteome</keyword>
<evidence type="ECO:0000256" key="3">
    <source>
        <dbReference type="ARBA" id="ARBA00023012"/>
    </source>
</evidence>
<reference evidence="12" key="1">
    <citation type="submission" date="2025-08" db="UniProtKB">
        <authorList>
            <consortium name="RefSeq"/>
        </authorList>
    </citation>
    <scope>IDENTIFICATION</scope>
</reference>
<feature type="domain" description="CCT" evidence="10">
    <location>
        <begin position="644"/>
        <end position="686"/>
    </location>
</feature>
<evidence type="ECO:0000256" key="1">
    <source>
        <dbReference type="ARBA" id="ARBA00004123"/>
    </source>
</evidence>
<evidence type="ECO:0000259" key="10">
    <source>
        <dbReference type="PROSITE" id="PS51017"/>
    </source>
</evidence>
<name>A0A6I9QI14_ELAGV</name>
<dbReference type="Proteomes" id="UP000504607">
    <property type="component" value="Unplaced"/>
</dbReference>
<feature type="region of interest" description="Disordered" evidence="8">
    <location>
        <begin position="1"/>
        <end position="35"/>
    </location>
</feature>
<protein>
    <submittedName>
        <fullName evidence="12">Two-component response regulator-like PRR95 isoform X1</fullName>
    </submittedName>
</protein>
<dbReference type="InterPro" id="IPR011006">
    <property type="entry name" value="CheY-like_superfamily"/>
</dbReference>
<evidence type="ECO:0000256" key="8">
    <source>
        <dbReference type="SAM" id="MobiDB-lite"/>
    </source>
</evidence>
<evidence type="ECO:0000256" key="2">
    <source>
        <dbReference type="ARBA" id="ARBA00010330"/>
    </source>
</evidence>
<dbReference type="Pfam" id="PF00072">
    <property type="entry name" value="Response_reg"/>
    <property type="match status" value="1"/>
</dbReference>
<dbReference type="GO" id="GO:0048511">
    <property type="term" value="P:rhythmic process"/>
    <property type="evidence" value="ECO:0007669"/>
    <property type="project" value="UniProtKB-KW"/>
</dbReference>
<dbReference type="GO" id="GO:0005634">
    <property type="term" value="C:nucleus"/>
    <property type="evidence" value="ECO:0007669"/>
    <property type="project" value="UniProtKB-SubCell"/>
</dbReference>
<feature type="region of interest" description="Disordered" evidence="8">
    <location>
        <begin position="535"/>
        <end position="604"/>
    </location>
</feature>
<feature type="domain" description="Response regulatory" evidence="9">
    <location>
        <begin position="52"/>
        <end position="170"/>
    </location>
</feature>
<comment type="subcellular location">
    <subcellularLocation>
        <location evidence="1 7">Nucleus</location>
    </subcellularLocation>
</comment>
<proteinExistence type="inferred from homology"/>
<dbReference type="InterPro" id="IPR045279">
    <property type="entry name" value="ARR-like"/>
</dbReference>
<dbReference type="RefSeq" id="XP_010909920.1">
    <property type="nucleotide sequence ID" value="XM_010911618.3"/>
</dbReference>
<feature type="compositionally biased region" description="Polar residues" evidence="8">
    <location>
        <begin position="573"/>
        <end position="585"/>
    </location>
</feature>
<dbReference type="SUPFAM" id="SSF52172">
    <property type="entry name" value="CheY-like"/>
    <property type="match status" value="1"/>
</dbReference>
<dbReference type="FunCoup" id="A0A6I9QI14">
    <property type="interactions" value="742"/>
</dbReference>
<dbReference type="InterPro" id="IPR010402">
    <property type="entry name" value="CCT_domain"/>
</dbReference>
<accession>A0A6I9QI14</accession>
<dbReference type="GO" id="GO:0009736">
    <property type="term" value="P:cytokinin-activated signaling pathway"/>
    <property type="evidence" value="ECO:0007669"/>
    <property type="project" value="InterPro"/>
</dbReference>
<dbReference type="PANTHER" id="PTHR43874:SF146">
    <property type="entry name" value="TWO-COMPONENT RESPONSE REGULATOR-LIKE APRR9"/>
    <property type="match status" value="1"/>
</dbReference>
<evidence type="ECO:0000313" key="12">
    <source>
        <dbReference type="RefSeq" id="XP_010909920.1"/>
    </source>
</evidence>
<dbReference type="PANTHER" id="PTHR43874">
    <property type="entry name" value="TWO-COMPONENT RESPONSE REGULATOR"/>
    <property type="match status" value="1"/>
</dbReference>
<feature type="compositionally biased region" description="Basic and acidic residues" evidence="8">
    <location>
        <begin position="556"/>
        <end position="572"/>
    </location>
</feature>
<dbReference type="AlphaFoldDB" id="A0A6I9QI14"/>
<evidence type="ECO:0000256" key="7">
    <source>
        <dbReference type="PROSITE-ProRule" id="PRU00357"/>
    </source>
</evidence>
<dbReference type="InParanoid" id="A0A6I9QI14"/>
<gene>
    <name evidence="12" type="primary">LOC105035907</name>
</gene>
<evidence type="ECO:0000259" key="9">
    <source>
        <dbReference type="PROSITE" id="PS50110"/>
    </source>
</evidence>
<sequence length="706" mass="78846">MGGSEARWERGGEERKEAVVMEKKEKNGGGEEEGGKTGIVRWERFLRRMSVRVLLVEGDDSTRHIITALLRKCSYRVAATSDGLKAWETLKEKHQNIDLVLTEVELPKISGFSLLTMIMDHETCRNIPVIMMSSHDSISMVFKCMMKGAADFLVKPIRKNELRNLWQHVWRRQIQSSLGHGVHQDGNAKCKFEPECRDHSTEYVACMQKNSEYSERGSDAESSCTRSDMEAESAHMQNIVELKQQNSRDISFVEHTLAQIGETHTQLDSSLLMREGEAKVAVTINEDTVPTQCLNNNNIASETFGRNFDLDKASKVVVDLTNQPQPNHAPRHGTAAQDGFSNIAERLGHENEIMCKETPMPHLELSLRRYQDINPEKQENDEWGILNHSNSSAFSMYHSRTGVPTLITPRNFETEHKECNSTSCKPQPDKGCGNAQDASQFNGLRQNISLEDMKSLGVGLPAQDGMAVRCTPLRVIPFPVPGGCMSFDSLCAGYGPVMQPTYYPQSAHHLWSTILSMWHGAAVHSNLWHQSDQNTLDSLHSNHPNDQSFRNPTSHSAEKQEEIKELLDEQRHVSSATAESGSGSVCNGGRSHLNSSGGGSACNESTGHITVSEIFKATTESGNNDGTIAHEGTKPMDFHQLSQREVALNKFRMKRKDRCYEKKVRYQSRKLLAEQRPRVKGQFVRQVQLSPQSLGAGCYLGDPATG</sequence>
<comment type="caution">
    <text evidence="6">Lacks conserved residue(s) required for the propagation of feature annotation.</text>
</comment>
<dbReference type="InterPro" id="IPR001789">
    <property type="entry name" value="Sig_transdc_resp-reg_receiver"/>
</dbReference>
<dbReference type="CDD" id="cd17582">
    <property type="entry name" value="psREC_PRR"/>
    <property type="match status" value="1"/>
</dbReference>
<evidence type="ECO:0000256" key="4">
    <source>
        <dbReference type="ARBA" id="ARBA00023108"/>
    </source>
</evidence>